<proteinExistence type="predicted"/>
<dbReference type="EMBL" id="LGRX02014069">
    <property type="protein sequence ID" value="KAK3265212.1"/>
    <property type="molecule type" value="Genomic_DNA"/>
</dbReference>
<dbReference type="Proteomes" id="UP001190700">
    <property type="component" value="Unassembled WGS sequence"/>
</dbReference>
<organism evidence="1 2">
    <name type="scientific">Cymbomonas tetramitiformis</name>
    <dbReference type="NCBI Taxonomy" id="36881"/>
    <lineage>
        <taxon>Eukaryota</taxon>
        <taxon>Viridiplantae</taxon>
        <taxon>Chlorophyta</taxon>
        <taxon>Pyramimonadophyceae</taxon>
        <taxon>Pyramimonadales</taxon>
        <taxon>Pyramimonadaceae</taxon>
        <taxon>Cymbomonas</taxon>
    </lineage>
</organism>
<feature type="non-terminal residue" evidence="1">
    <location>
        <position position="1"/>
    </location>
</feature>
<dbReference type="InterPro" id="IPR011989">
    <property type="entry name" value="ARM-like"/>
</dbReference>
<dbReference type="InterPro" id="IPR016024">
    <property type="entry name" value="ARM-type_fold"/>
</dbReference>
<comment type="caution">
    <text evidence="1">The sequence shown here is derived from an EMBL/GenBank/DDBJ whole genome shotgun (WGS) entry which is preliminary data.</text>
</comment>
<evidence type="ECO:0000313" key="1">
    <source>
        <dbReference type="EMBL" id="KAK3265212.1"/>
    </source>
</evidence>
<evidence type="ECO:0000313" key="2">
    <source>
        <dbReference type="Proteomes" id="UP001190700"/>
    </source>
</evidence>
<dbReference type="SUPFAM" id="SSF48371">
    <property type="entry name" value="ARM repeat"/>
    <property type="match status" value="1"/>
</dbReference>
<name>A0AAE0FT42_9CHLO</name>
<accession>A0AAE0FT42</accession>
<keyword evidence="2" id="KW-1185">Reference proteome</keyword>
<gene>
    <name evidence="1" type="ORF">CYMTET_26091</name>
</gene>
<sequence length="511" mass="55168">KGAGEVSGALPPGLEWAPGYKRVFKSAATLLANYGVASGKIWHTGSWAGTDNCGLHKHSGYTDVSSEDAWADAVRGFPQTFHSRVNRVVNHFAECCTSASVETQRDGAHGLWELATHLSNIDGFHAEAMQNLSDMIHVPASEKLAPVERAQIEAVAAAGWWLSLDRSTTMKHRKMLIRHLVVEKLILILERLGGKYSSPSEDGGDPEQKILSEEDAKLFRNLMGCLGSLLREIIGIQHLQNPQLSPGPNLAALTSERGWAVLTRISGLGSPPDFPTPLPENIAIGILRRALAGTPPTSREPLAAARALHRQAAEPLPRDETGARQSFLECPGSLAQLTGLMVAPSIMVRQYAVALLGVLSEQNGWQMISRAGAGMQSGAMLKMFARMVKMIETSCEEEYLKSMAEKLKTKSLSRLWQRGIEQSDNARMWAKAGDAVWGVAKAVHGEKIPDAVFQSLTQACSSTLSSMATQFASPGVVASLGIFTTGRQYANQLMELGAAADLQPLMESKEV</sequence>
<protein>
    <submittedName>
        <fullName evidence="1">Uncharacterized protein</fullName>
    </submittedName>
</protein>
<dbReference type="Gene3D" id="1.25.10.10">
    <property type="entry name" value="Leucine-rich Repeat Variant"/>
    <property type="match status" value="1"/>
</dbReference>
<reference evidence="1 2" key="1">
    <citation type="journal article" date="2015" name="Genome Biol. Evol.">
        <title>Comparative Genomics of a Bacterivorous Green Alga Reveals Evolutionary Causalities and Consequences of Phago-Mixotrophic Mode of Nutrition.</title>
        <authorList>
            <person name="Burns J.A."/>
            <person name="Paasch A."/>
            <person name="Narechania A."/>
            <person name="Kim E."/>
        </authorList>
    </citation>
    <scope>NUCLEOTIDE SEQUENCE [LARGE SCALE GENOMIC DNA]</scope>
    <source>
        <strain evidence="1 2">PLY_AMNH</strain>
    </source>
</reference>
<dbReference type="AlphaFoldDB" id="A0AAE0FT42"/>